<feature type="transmembrane region" description="Helical" evidence="2">
    <location>
        <begin position="7"/>
        <end position="28"/>
    </location>
</feature>
<dbReference type="EMBL" id="CADCVH010000108">
    <property type="protein sequence ID" value="CAA9473423.1"/>
    <property type="molecule type" value="Genomic_DNA"/>
</dbReference>
<protein>
    <submittedName>
        <fullName evidence="3">Uncharacterized protein</fullName>
    </submittedName>
</protein>
<accession>A0A6J4RH23</accession>
<feature type="transmembrane region" description="Helical" evidence="2">
    <location>
        <begin position="34"/>
        <end position="51"/>
    </location>
</feature>
<proteinExistence type="predicted"/>
<reference evidence="3" key="1">
    <citation type="submission" date="2020-02" db="EMBL/GenBank/DDBJ databases">
        <authorList>
            <person name="Meier V. D."/>
        </authorList>
    </citation>
    <scope>NUCLEOTIDE SEQUENCE</scope>
    <source>
        <strain evidence="3">AVDCRST_MAG02</strain>
    </source>
</reference>
<sequence length="178" mass="19859">MFERELFKAGVALVLVVEVVGLVLLAQLVPDTPIWLLLPIVPLTVVIALVVRRELDSPAHRLRRLSPEAITGHRPRRPAAETPESLSRSIAERAAEIRRSLTELPANETRVEMCALGYRACANDMITLTHLVNEALPNAPLLQRLKLRRARKRAIDALAEAREAIPPEALRASRQEQQ</sequence>
<feature type="region of interest" description="Disordered" evidence="1">
    <location>
        <begin position="66"/>
        <end position="85"/>
    </location>
</feature>
<keyword evidence="2" id="KW-0472">Membrane</keyword>
<gene>
    <name evidence="3" type="ORF">AVDCRST_MAG02-4261</name>
</gene>
<name>A0A6J4RH23_9ACTN</name>
<keyword evidence="2" id="KW-0812">Transmembrane</keyword>
<evidence type="ECO:0000256" key="2">
    <source>
        <dbReference type="SAM" id="Phobius"/>
    </source>
</evidence>
<dbReference type="AlphaFoldDB" id="A0A6J4RH23"/>
<keyword evidence="2" id="KW-1133">Transmembrane helix</keyword>
<evidence type="ECO:0000256" key="1">
    <source>
        <dbReference type="SAM" id="MobiDB-lite"/>
    </source>
</evidence>
<organism evidence="3">
    <name type="scientific">uncultured Rubrobacteraceae bacterium</name>
    <dbReference type="NCBI Taxonomy" id="349277"/>
    <lineage>
        <taxon>Bacteria</taxon>
        <taxon>Bacillati</taxon>
        <taxon>Actinomycetota</taxon>
        <taxon>Rubrobacteria</taxon>
        <taxon>Rubrobacterales</taxon>
        <taxon>Rubrobacteraceae</taxon>
        <taxon>environmental samples</taxon>
    </lineage>
</organism>
<evidence type="ECO:0000313" key="3">
    <source>
        <dbReference type="EMBL" id="CAA9473423.1"/>
    </source>
</evidence>